<sequence>MQLALFLSVTALLAPAVAKVHNYMLWSGYPQLVPYGPAKIERKENVPLPEPVKFTPDPDSPVAIIPLDDDDIGSKFLLREVEPGKWALLSRNESPGGYMGIRIEDNDITQPFEKQFDLFVYKEDKDAKWVVCENDDFRIYLVMGGRVEQYGPAKILESDSPELPESVGFTLEDRPSAEVALDAPAGGDIGSKFLLRPVAPGQWAFLSRNNGTVPVMTDDITKPFVVDEDYFFYNVVGGFGWVACGTSDFRLYLIESAVADGHEVEGRPCQAIRLLT</sequence>
<gene>
    <name evidence="1" type="ORF">F5144DRAFT_624668</name>
</gene>
<evidence type="ECO:0000313" key="2">
    <source>
        <dbReference type="Proteomes" id="UP000724584"/>
    </source>
</evidence>
<keyword evidence="2" id="KW-1185">Reference proteome</keyword>
<reference evidence="1 2" key="1">
    <citation type="journal article" date="2021" name="Nat. Commun.">
        <title>Genetic determinants of endophytism in the Arabidopsis root mycobiome.</title>
        <authorList>
            <person name="Mesny F."/>
            <person name="Miyauchi S."/>
            <person name="Thiergart T."/>
            <person name="Pickel B."/>
            <person name="Atanasova L."/>
            <person name="Karlsson M."/>
            <person name="Huettel B."/>
            <person name="Barry K.W."/>
            <person name="Haridas S."/>
            <person name="Chen C."/>
            <person name="Bauer D."/>
            <person name="Andreopoulos W."/>
            <person name="Pangilinan J."/>
            <person name="LaButti K."/>
            <person name="Riley R."/>
            <person name="Lipzen A."/>
            <person name="Clum A."/>
            <person name="Drula E."/>
            <person name="Henrissat B."/>
            <person name="Kohler A."/>
            <person name="Grigoriev I.V."/>
            <person name="Martin F.M."/>
            <person name="Hacquard S."/>
        </authorList>
    </citation>
    <scope>NUCLEOTIDE SEQUENCE [LARGE SCALE GENOMIC DNA]</scope>
    <source>
        <strain evidence="1 2">MPI-SDFR-AT-0079</strain>
    </source>
</reference>
<organism evidence="1 2">
    <name type="scientific">Chaetomium tenue</name>
    <dbReference type="NCBI Taxonomy" id="1854479"/>
    <lineage>
        <taxon>Eukaryota</taxon>
        <taxon>Fungi</taxon>
        <taxon>Dikarya</taxon>
        <taxon>Ascomycota</taxon>
        <taxon>Pezizomycotina</taxon>
        <taxon>Sordariomycetes</taxon>
        <taxon>Sordariomycetidae</taxon>
        <taxon>Sordariales</taxon>
        <taxon>Chaetomiaceae</taxon>
        <taxon>Chaetomium</taxon>
    </lineage>
</organism>
<dbReference type="Proteomes" id="UP000724584">
    <property type="component" value="Unassembled WGS sequence"/>
</dbReference>
<protein>
    <submittedName>
        <fullName evidence="1">Uncharacterized protein</fullName>
    </submittedName>
</protein>
<accession>A0ACB7PK47</accession>
<proteinExistence type="predicted"/>
<comment type="caution">
    <text evidence="1">The sequence shown here is derived from an EMBL/GenBank/DDBJ whole genome shotgun (WGS) entry which is preliminary data.</text>
</comment>
<evidence type="ECO:0000313" key="1">
    <source>
        <dbReference type="EMBL" id="KAH6649473.1"/>
    </source>
</evidence>
<name>A0ACB7PK47_9PEZI</name>
<dbReference type="EMBL" id="JAGIZQ010000001">
    <property type="protein sequence ID" value="KAH6649473.1"/>
    <property type="molecule type" value="Genomic_DNA"/>
</dbReference>